<reference evidence="1" key="2">
    <citation type="submission" date="2008-12" db="EMBL/GenBank/DDBJ databases">
        <title>Improved gene annotation of the rice (Oryza sativa) genomes.</title>
        <authorList>
            <person name="Wang J."/>
            <person name="Li R."/>
            <person name="Fan W."/>
            <person name="Huang Q."/>
            <person name="Zhang J."/>
            <person name="Zhou Y."/>
            <person name="Hu Y."/>
            <person name="Zi S."/>
            <person name="Li J."/>
            <person name="Ni P."/>
            <person name="Zheng H."/>
            <person name="Zhang Y."/>
            <person name="Zhao M."/>
            <person name="Hao Q."/>
            <person name="McDermott J."/>
            <person name="Samudrala R."/>
            <person name="Kristiansen K."/>
            <person name="Wong G.K.-S."/>
        </authorList>
    </citation>
    <scope>NUCLEOTIDE SEQUENCE</scope>
</reference>
<dbReference type="EMBL" id="CM000142">
    <property type="protein sequence ID" value="EEE62012.1"/>
    <property type="molecule type" value="Genomic_DNA"/>
</dbReference>
<accession>B9FK11</accession>
<reference evidence="1" key="1">
    <citation type="journal article" date="2005" name="PLoS Biol.">
        <title>The genomes of Oryza sativa: a history of duplications.</title>
        <authorList>
            <person name="Yu J."/>
            <person name="Wang J."/>
            <person name="Lin W."/>
            <person name="Li S."/>
            <person name="Li H."/>
            <person name="Zhou J."/>
            <person name="Ni P."/>
            <person name="Dong W."/>
            <person name="Hu S."/>
            <person name="Zeng C."/>
            <person name="Zhang J."/>
            <person name="Zhang Y."/>
            <person name="Li R."/>
            <person name="Xu Z."/>
            <person name="Li S."/>
            <person name="Li X."/>
            <person name="Zheng H."/>
            <person name="Cong L."/>
            <person name="Lin L."/>
            <person name="Yin J."/>
            <person name="Geng J."/>
            <person name="Li G."/>
            <person name="Shi J."/>
            <person name="Liu J."/>
            <person name="Lv H."/>
            <person name="Li J."/>
            <person name="Wang J."/>
            <person name="Deng Y."/>
            <person name="Ran L."/>
            <person name="Shi X."/>
            <person name="Wang X."/>
            <person name="Wu Q."/>
            <person name="Li C."/>
            <person name="Ren X."/>
            <person name="Wang J."/>
            <person name="Wang X."/>
            <person name="Li D."/>
            <person name="Liu D."/>
            <person name="Zhang X."/>
            <person name="Ji Z."/>
            <person name="Zhao W."/>
            <person name="Sun Y."/>
            <person name="Zhang Z."/>
            <person name="Bao J."/>
            <person name="Han Y."/>
            <person name="Dong L."/>
            <person name="Ji J."/>
            <person name="Chen P."/>
            <person name="Wu S."/>
            <person name="Liu J."/>
            <person name="Xiao Y."/>
            <person name="Bu D."/>
            <person name="Tan J."/>
            <person name="Yang L."/>
            <person name="Ye C."/>
            <person name="Zhang J."/>
            <person name="Xu J."/>
            <person name="Zhou Y."/>
            <person name="Yu Y."/>
            <person name="Zhang B."/>
            <person name="Zhuang S."/>
            <person name="Wei H."/>
            <person name="Liu B."/>
            <person name="Lei M."/>
            <person name="Yu H."/>
            <person name="Li Y."/>
            <person name="Xu H."/>
            <person name="Wei S."/>
            <person name="He X."/>
            <person name="Fang L."/>
            <person name="Zhang Z."/>
            <person name="Zhang Y."/>
            <person name="Huang X."/>
            <person name="Su Z."/>
            <person name="Tong W."/>
            <person name="Li J."/>
            <person name="Tong Z."/>
            <person name="Li S."/>
            <person name="Ye J."/>
            <person name="Wang L."/>
            <person name="Fang L."/>
            <person name="Lei T."/>
            <person name="Chen C."/>
            <person name="Chen H."/>
            <person name="Xu Z."/>
            <person name="Li H."/>
            <person name="Huang H."/>
            <person name="Zhang F."/>
            <person name="Xu H."/>
            <person name="Li N."/>
            <person name="Zhao C."/>
            <person name="Li S."/>
            <person name="Dong L."/>
            <person name="Huang Y."/>
            <person name="Li L."/>
            <person name="Xi Y."/>
            <person name="Qi Q."/>
            <person name="Li W."/>
            <person name="Zhang B."/>
            <person name="Hu W."/>
            <person name="Zhang Y."/>
            <person name="Tian X."/>
            <person name="Jiao Y."/>
            <person name="Liang X."/>
            <person name="Jin J."/>
            <person name="Gao L."/>
            <person name="Zheng W."/>
            <person name="Hao B."/>
            <person name="Liu S."/>
            <person name="Wang W."/>
            <person name="Yuan L."/>
            <person name="Cao M."/>
            <person name="McDermott J."/>
            <person name="Samudrala R."/>
            <person name="Wang J."/>
            <person name="Wong G.K."/>
            <person name="Yang H."/>
        </authorList>
    </citation>
    <scope>NUCLEOTIDE SEQUENCE [LARGE SCALE GENOMIC DNA]</scope>
</reference>
<proteinExistence type="predicted"/>
<organism evidence="1">
    <name type="scientific">Oryza sativa subsp. japonica</name>
    <name type="common">Rice</name>
    <dbReference type="NCBI Taxonomy" id="39947"/>
    <lineage>
        <taxon>Eukaryota</taxon>
        <taxon>Viridiplantae</taxon>
        <taxon>Streptophyta</taxon>
        <taxon>Embryophyta</taxon>
        <taxon>Tracheophyta</taxon>
        <taxon>Spermatophyta</taxon>
        <taxon>Magnoliopsida</taxon>
        <taxon>Liliopsida</taxon>
        <taxon>Poales</taxon>
        <taxon>Poaceae</taxon>
        <taxon>BOP clade</taxon>
        <taxon>Oryzoideae</taxon>
        <taxon>Oryzeae</taxon>
        <taxon>Oryzinae</taxon>
        <taxon>Oryza</taxon>
        <taxon>Oryza sativa</taxon>
    </lineage>
</organism>
<evidence type="ECO:0000313" key="1">
    <source>
        <dbReference type="EMBL" id="EEE62012.1"/>
    </source>
</evidence>
<sequence>MAMEEGEGHRRAGCRRWREGMAEARFPPKAYLCDSCLRPCTLHPTTIPAFALVPPHSYAARDPALTELRVQFPHL</sequence>
<protein>
    <submittedName>
        <fullName evidence="1">Uncharacterized protein</fullName>
    </submittedName>
</protein>
<dbReference type="Proteomes" id="UP000007752">
    <property type="component" value="Chromosome 5"/>
</dbReference>
<name>B9FK11_ORYSJ</name>
<gene>
    <name evidence="1" type="ORF">OsJ_16794</name>
</gene>
<dbReference type="AlphaFoldDB" id="B9FK11"/>